<dbReference type="InterPro" id="IPR003593">
    <property type="entry name" value="AAA+_ATPase"/>
</dbReference>
<feature type="domain" description="ABC transporter" evidence="4">
    <location>
        <begin position="12"/>
        <end position="218"/>
    </location>
</feature>
<dbReference type="RefSeq" id="WP_141281115.1">
    <property type="nucleotide sequence ID" value="NZ_BAAARZ010000092.1"/>
</dbReference>
<dbReference type="GO" id="GO:0005524">
    <property type="term" value="F:ATP binding"/>
    <property type="evidence" value="ECO:0007669"/>
    <property type="project" value="UniProtKB-KW"/>
</dbReference>
<keyword evidence="1" id="KW-0813">Transport</keyword>
<dbReference type="InterPro" id="IPR003439">
    <property type="entry name" value="ABC_transporter-like_ATP-bd"/>
</dbReference>
<organism evidence="5 6">
    <name type="scientific">Pseudonocardia hydrocarbonoxydans</name>
    <dbReference type="NCBI Taxonomy" id="76726"/>
    <lineage>
        <taxon>Bacteria</taxon>
        <taxon>Bacillati</taxon>
        <taxon>Actinomycetota</taxon>
        <taxon>Actinomycetes</taxon>
        <taxon>Pseudonocardiales</taxon>
        <taxon>Pseudonocardiaceae</taxon>
        <taxon>Pseudonocardia</taxon>
    </lineage>
</organism>
<protein>
    <submittedName>
        <fullName evidence="5">Transporter</fullName>
    </submittedName>
</protein>
<sequence length="220" mass="22915">MNADPGPGRLVCELSGVSAGYRRDVDVLTGVDLRVPHGCTLLTGPNGSGKSTVVELVAGTLRPSRGSVTVLGLPASTPELRSRRTVCRATPALYPALTVSEHVSLLEIDPGSFAERAGRYGLARWLDTPVHGLSTGNVRKAWLLLTTGAPGELLVLDEPFNGLDPQGVGALAGDIDTWMATGCSVTVVAHEPPEVFRDLVEVTIRIAGPGLPEPAGTGPR</sequence>
<gene>
    <name evidence="5" type="ORF">PHY01_43020</name>
</gene>
<evidence type="ECO:0000256" key="3">
    <source>
        <dbReference type="ARBA" id="ARBA00022840"/>
    </source>
</evidence>
<dbReference type="GO" id="GO:0016887">
    <property type="term" value="F:ATP hydrolysis activity"/>
    <property type="evidence" value="ECO:0007669"/>
    <property type="project" value="InterPro"/>
</dbReference>
<comment type="caution">
    <text evidence="5">The sequence shown here is derived from an EMBL/GenBank/DDBJ whole genome shotgun (WGS) entry which is preliminary data.</text>
</comment>
<evidence type="ECO:0000259" key="4">
    <source>
        <dbReference type="PROSITE" id="PS50893"/>
    </source>
</evidence>
<dbReference type="OrthoDB" id="6198786at2"/>
<keyword evidence="2" id="KW-0547">Nucleotide-binding</keyword>
<dbReference type="Proteomes" id="UP000320338">
    <property type="component" value="Unassembled WGS sequence"/>
</dbReference>
<dbReference type="PANTHER" id="PTHR42939:SF1">
    <property type="entry name" value="ABC TRANSPORTER ATP-BINDING PROTEIN ALBC-RELATED"/>
    <property type="match status" value="1"/>
</dbReference>
<evidence type="ECO:0000313" key="6">
    <source>
        <dbReference type="Proteomes" id="UP000320338"/>
    </source>
</evidence>
<evidence type="ECO:0000256" key="2">
    <source>
        <dbReference type="ARBA" id="ARBA00022741"/>
    </source>
</evidence>
<dbReference type="AlphaFoldDB" id="A0A4Y3WWA9"/>
<dbReference type="PROSITE" id="PS50893">
    <property type="entry name" value="ABC_TRANSPORTER_2"/>
    <property type="match status" value="1"/>
</dbReference>
<dbReference type="Pfam" id="PF00005">
    <property type="entry name" value="ABC_tran"/>
    <property type="match status" value="1"/>
</dbReference>
<dbReference type="Gene3D" id="3.40.50.300">
    <property type="entry name" value="P-loop containing nucleotide triphosphate hydrolases"/>
    <property type="match status" value="1"/>
</dbReference>
<dbReference type="SMART" id="SM00382">
    <property type="entry name" value="AAA"/>
    <property type="match status" value="1"/>
</dbReference>
<dbReference type="InterPro" id="IPR027417">
    <property type="entry name" value="P-loop_NTPase"/>
</dbReference>
<keyword evidence="3" id="KW-0067">ATP-binding</keyword>
<reference evidence="5 6" key="1">
    <citation type="submission" date="2019-06" db="EMBL/GenBank/DDBJ databases">
        <title>Whole genome shotgun sequence of Pseudonocardia hydrocarbonoxydans NBRC 14498.</title>
        <authorList>
            <person name="Hosoyama A."/>
            <person name="Uohara A."/>
            <person name="Ohji S."/>
            <person name="Ichikawa N."/>
        </authorList>
    </citation>
    <scope>NUCLEOTIDE SEQUENCE [LARGE SCALE GENOMIC DNA]</scope>
    <source>
        <strain evidence="5 6">NBRC 14498</strain>
    </source>
</reference>
<evidence type="ECO:0000256" key="1">
    <source>
        <dbReference type="ARBA" id="ARBA00022448"/>
    </source>
</evidence>
<evidence type="ECO:0000313" key="5">
    <source>
        <dbReference type="EMBL" id="GEC22019.1"/>
    </source>
</evidence>
<name>A0A4Y3WWA9_9PSEU</name>
<dbReference type="SUPFAM" id="SSF52540">
    <property type="entry name" value="P-loop containing nucleoside triphosphate hydrolases"/>
    <property type="match status" value="1"/>
</dbReference>
<dbReference type="EMBL" id="BJNG01000038">
    <property type="protein sequence ID" value="GEC22019.1"/>
    <property type="molecule type" value="Genomic_DNA"/>
</dbReference>
<dbReference type="PANTHER" id="PTHR42939">
    <property type="entry name" value="ABC TRANSPORTER ATP-BINDING PROTEIN ALBC-RELATED"/>
    <property type="match status" value="1"/>
</dbReference>
<proteinExistence type="predicted"/>
<keyword evidence="6" id="KW-1185">Reference proteome</keyword>
<accession>A0A4Y3WWA9</accession>
<dbReference type="InterPro" id="IPR051782">
    <property type="entry name" value="ABC_Transporter_VariousFunc"/>
</dbReference>